<dbReference type="Gene3D" id="2.40.50.140">
    <property type="entry name" value="Nucleic acid-binding proteins"/>
    <property type="match status" value="1"/>
</dbReference>
<dbReference type="InterPro" id="IPR012340">
    <property type="entry name" value="NA-bd_OB-fold"/>
</dbReference>
<dbReference type="PANTHER" id="PTHR10302">
    <property type="entry name" value="SINGLE-STRANDED DNA-BINDING PROTEIN"/>
    <property type="match status" value="1"/>
</dbReference>
<dbReference type="EMBL" id="HBUF01352773">
    <property type="protein sequence ID" value="CAG6715163.1"/>
    <property type="molecule type" value="Transcribed_RNA"/>
</dbReference>
<accession>A0A8D8UZS3</accession>
<comment type="subcellular location">
    <subcellularLocation>
        <location evidence="2">Mitochondrion</location>
    </subcellularLocation>
</comment>
<dbReference type="PROSITE" id="PS50935">
    <property type="entry name" value="SSB"/>
    <property type="match status" value="1"/>
</dbReference>
<proteinExistence type="inferred from homology"/>
<evidence type="ECO:0000313" key="3">
    <source>
        <dbReference type="EMBL" id="CAG6715163.1"/>
    </source>
</evidence>
<dbReference type="InterPro" id="IPR011344">
    <property type="entry name" value="ssDNA-bd"/>
</dbReference>
<dbReference type="InterPro" id="IPR000424">
    <property type="entry name" value="Primosome_PriB/ssb"/>
</dbReference>
<dbReference type="GO" id="GO:0009295">
    <property type="term" value="C:nucleoid"/>
    <property type="evidence" value="ECO:0007669"/>
    <property type="project" value="TreeGrafter"/>
</dbReference>
<dbReference type="SUPFAM" id="SSF50249">
    <property type="entry name" value="Nucleic acid-binding proteins"/>
    <property type="match status" value="1"/>
</dbReference>
<keyword evidence="1 2" id="KW-0238">DNA-binding</keyword>
<dbReference type="PIRSF" id="PIRSF002070">
    <property type="entry name" value="SSB"/>
    <property type="match status" value="1"/>
</dbReference>
<dbReference type="HAMAP" id="MF_00984">
    <property type="entry name" value="SSB"/>
    <property type="match status" value="1"/>
</dbReference>
<dbReference type="EMBL" id="HBUF01352774">
    <property type="protein sequence ID" value="CAG6715164.1"/>
    <property type="molecule type" value="Transcribed_RNA"/>
</dbReference>
<name>A0A8D8UZS3_9HEMI</name>
<dbReference type="Pfam" id="PF00436">
    <property type="entry name" value="SSB"/>
    <property type="match status" value="1"/>
</dbReference>
<evidence type="ECO:0000256" key="1">
    <source>
        <dbReference type="ARBA" id="ARBA00023125"/>
    </source>
</evidence>
<keyword evidence="2" id="KW-0496">Mitochondrion</keyword>
<reference evidence="3" key="1">
    <citation type="submission" date="2021-05" db="EMBL/GenBank/DDBJ databases">
        <authorList>
            <person name="Alioto T."/>
            <person name="Alioto T."/>
            <person name="Gomez Garrido J."/>
        </authorList>
    </citation>
    <scope>NUCLEOTIDE SEQUENCE</scope>
</reference>
<dbReference type="GO" id="GO:0003697">
    <property type="term" value="F:single-stranded DNA binding"/>
    <property type="evidence" value="ECO:0007669"/>
    <property type="project" value="InterPro"/>
</dbReference>
<dbReference type="AlphaFoldDB" id="A0A8D8UZS3"/>
<dbReference type="CDD" id="cd04496">
    <property type="entry name" value="SSB_OBF"/>
    <property type="match status" value="1"/>
</dbReference>
<dbReference type="PANTHER" id="PTHR10302:SF27">
    <property type="entry name" value="SINGLE-STRANDED DNA-BINDING PROTEIN"/>
    <property type="match status" value="1"/>
</dbReference>
<dbReference type="GO" id="GO:0006260">
    <property type="term" value="P:DNA replication"/>
    <property type="evidence" value="ECO:0007669"/>
    <property type="project" value="InterPro"/>
</dbReference>
<dbReference type="NCBIfam" id="TIGR00621">
    <property type="entry name" value="ssb"/>
    <property type="match status" value="1"/>
</dbReference>
<evidence type="ECO:0000256" key="2">
    <source>
        <dbReference type="PIRNR" id="PIRNR002070"/>
    </source>
</evidence>
<organism evidence="3">
    <name type="scientific">Cacopsylla melanoneura</name>
    <dbReference type="NCBI Taxonomy" id="428564"/>
    <lineage>
        <taxon>Eukaryota</taxon>
        <taxon>Metazoa</taxon>
        <taxon>Ecdysozoa</taxon>
        <taxon>Arthropoda</taxon>
        <taxon>Hexapoda</taxon>
        <taxon>Insecta</taxon>
        <taxon>Pterygota</taxon>
        <taxon>Neoptera</taxon>
        <taxon>Paraneoptera</taxon>
        <taxon>Hemiptera</taxon>
        <taxon>Sternorrhyncha</taxon>
        <taxon>Psylloidea</taxon>
        <taxon>Psyllidae</taxon>
        <taxon>Psyllinae</taxon>
        <taxon>Cacopsylla</taxon>
    </lineage>
</organism>
<dbReference type="GO" id="GO:0005739">
    <property type="term" value="C:mitochondrion"/>
    <property type="evidence" value="ECO:0007669"/>
    <property type="project" value="UniProtKB-SubCell"/>
</dbReference>
<protein>
    <recommendedName>
        <fullName evidence="2">Single-stranded DNA-binding protein</fullName>
    </recommendedName>
</protein>
<sequence length="153" mass="17851">MSTKGINKVILIGYLGKDPKVRYMSNGNAVANFDIATSEIWKDKITNEQKEKIEWHKIVIFGKLAEIAGEYLKKGSQVYIEGALQTRKWVDKNNIEKYVTEIVVKIGGVMLMLGYKQNNEIKKKKNFKIKKKKNSFFKKKKNYKKEKKKNIFI</sequence>